<feature type="compositionally biased region" description="Gly residues" evidence="1">
    <location>
        <begin position="565"/>
        <end position="584"/>
    </location>
</feature>
<dbReference type="InterPro" id="IPR048389">
    <property type="entry name" value="YciQ-like_C"/>
</dbReference>
<feature type="transmembrane region" description="Helical" evidence="2">
    <location>
        <begin position="439"/>
        <end position="460"/>
    </location>
</feature>
<feature type="domain" description="Predicted membrane protein YciQ-like C-terminal" evidence="4">
    <location>
        <begin position="297"/>
        <end position="520"/>
    </location>
</feature>
<reference evidence="5 6" key="1">
    <citation type="submission" date="2020-07" db="EMBL/GenBank/DDBJ databases">
        <title>Sequencing the genomes of 1000 actinobacteria strains.</title>
        <authorList>
            <person name="Klenk H.-P."/>
        </authorList>
    </citation>
    <scope>NUCLEOTIDE SEQUENCE [LARGE SCALE GENOMIC DNA]</scope>
    <source>
        <strain evidence="5 6">DSM 104001</strain>
    </source>
</reference>
<gene>
    <name evidence="5" type="ORF">GGQ55_002927</name>
</gene>
<feature type="region of interest" description="Disordered" evidence="1">
    <location>
        <begin position="559"/>
        <end position="584"/>
    </location>
</feature>
<feature type="transmembrane region" description="Helical" evidence="2">
    <location>
        <begin position="236"/>
        <end position="257"/>
    </location>
</feature>
<dbReference type="AlphaFoldDB" id="A0A853CI71"/>
<evidence type="ECO:0000313" key="6">
    <source>
        <dbReference type="Proteomes" id="UP000541969"/>
    </source>
</evidence>
<protein>
    <recommendedName>
        <fullName evidence="7">TIGR04222 domain-containing protein</fullName>
    </recommendedName>
</protein>
<name>A0A853CI71_9ACTN</name>
<comment type="caution">
    <text evidence="5">The sequence shown here is derived from an EMBL/GenBank/DDBJ whole genome shotgun (WGS) entry which is preliminary data.</text>
</comment>
<feature type="region of interest" description="Disordered" evidence="1">
    <location>
        <begin position="212"/>
        <end position="233"/>
    </location>
</feature>
<feature type="domain" description="DUF2207" evidence="3">
    <location>
        <begin position="39"/>
        <end position="206"/>
    </location>
</feature>
<evidence type="ECO:0000256" key="1">
    <source>
        <dbReference type="SAM" id="MobiDB-lite"/>
    </source>
</evidence>
<proteinExistence type="predicted"/>
<accession>A0A853CI71</accession>
<dbReference type="EMBL" id="JACBZT010000001">
    <property type="protein sequence ID" value="NYJ06649.1"/>
    <property type="molecule type" value="Genomic_DNA"/>
</dbReference>
<keyword evidence="2" id="KW-1133">Transmembrane helix</keyword>
<sequence length="584" mass="59757">MARSGTRRKRVVGVVVLAVIAVVVGIATTVVAAVAAPERITALWVSATVADDGSAQVEEVIDYDFGGHQRHGIFRDVPGLRTSAPIEVSSPDAPDSFTLTGSFPPQIKIGDPDETVSGQHRYVLRYTVDGVAPGGAFAWDAVGTGWQVDIEDVEVHVVAPTSLSGQRCVAGTTGSTDRCAIDQPEPGHLVAHVDRVPSGEGVTVYATAGEPLATAPAQPSPPSQAAAAPPTGTSPAVPGLLAGVLALLVGLLTVRVLRQAGRERVPATGIPSLGAPGEEARIDFEELGGYATPTPTLPAGLSAAQGGVLLADAVRNEHKAAWLVEQAVAGTIELTGGEGWDAKDMALVRLAPGDAGAQRLLDTAFRGRQVVVLGRYDQDFAGMWKQLGEELSGWRRASGLWDGAADSRTVLVRVLGTLVGLVGAGLAVLGGWLSAEQVTLPLVLAGVGGVLVGAGFAGLVRGWELKVLTPAGSATWLQAESLRQFLEQSPPTAIDEAVGNGRLGIYTAWALALGQGKRWRELATTATVPGRRGYYSDPYYRYAAYSPVFVHSCSTAGTAPSSSSSGGGGGGVGGGAGGGGGGSW</sequence>
<dbReference type="Pfam" id="PF09972">
    <property type="entry name" value="DUF2207"/>
    <property type="match status" value="1"/>
</dbReference>
<dbReference type="Proteomes" id="UP000541969">
    <property type="component" value="Unassembled WGS sequence"/>
</dbReference>
<keyword evidence="2" id="KW-0472">Membrane</keyword>
<dbReference type="Pfam" id="PF20990">
    <property type="entry name" value="DUF2207_C"/>
    <property type="match status" value="1"/>
</dbReference>
<dbReference type="RefSeq" id="WP_179717917.1">
    <property type="nucleotide sequence ID" value="NZ_JACBZT010000001.1"/>
</dbReference>
<evidence type="ECO:0000259" key="3">
    <source>
        <dbReference type="Pfam" id="PF09972"/>
    </source>
</evidence>
<keyword evidence="2" id="KW-0812">Transmembrane</keyword>
<organism evidence="5 6">
    <name type="scientific">Petropleomorpha daqingensis</name>
    <dbReference type="NCBI Taxonomy" id="2026353"/>
    <lineage>
        <taxon>Bacteria</taxon>
        <taxon>Bacillati</taxon>
        <taxon>Actinomycetota</taxon>
        <taxon>Actinomycetes</taxon>
        <taxon>Geodermatophilales</taxon>
        <taxon>Geodermatophilaceae</taxon>
        <taxon>Petropleomorpha</taxon>
    </lineage>
</organism>
<evidence type="ECO:0000259" key="4">
    <source>
        <dbReference type="Pfam" id="PF20990"/>
    </source>
</evidence>
<evidence type="ECO:0008006" key="7">
    <source>
        <dbReference type="Google" id="ProtNLM"/>
    </source>
</evidence>
<keyword evidence="6" id="KW-1185">Reference proteome</keyword>
<feature type="transmembrane region" description="Helical" evidence="2">
    <location>
        <begin position="410"/>
        <end position="433"/>
    </location>
</feature>
<dbReference type="InterPro" id="IPR018702">
    <property type="entry name" value="DUF2207"/>
</dbReference>
<evidence type="ECO:0000313" key="5">
    <source>
        <dbReference type="EMBL" id="NYJ06649.1"/>
    </source>
</evidence>
<evidence type="ECO:0000256" key="2">
    <source>
        <dbReference type="SAM" id="Phobius"/>
    </source>
</evidence>
<feature type="compositionally biased region" description="Low complexity" evidence="1">
    <location>
        <begin position="213"/>
        <end position="233"/>
    </location>
</feature>